<dbReference type="PANTHER" id="PTHR33371">
    <property type="entry name" value="INTERMEMBRANE PHOSPHOLIPID TRANSPORT SYSTEM BINDING PROTEIN MLAD-RELATED"/>
    <property type="match status" value="1"/>
</dbReference>
<evidence type="ECO:0000256" key="2">
    <source>
        <dbReference type="SAM" id="Phobius"/>
    </source>
</evidence>
<feature type="domain" description="Mce/MlaD" evidence="3">
    <location>
        <begin position="34"/>
        <end position="98"/>
    </location>
</feature>
<keyword evidence="2" id="KW-0812">Transmembrane</keyword>
<gene>
    <name evidence="4" type="ORF">IAC10_04780</name>
</gene>
<reference evidence="4" key="1">
    <citation type="submission" date="2020-10" db="EMBL/GenBank/DDBJ databases">
        <authorList>
            <person name="Gilroy R."/>
        </authorList>
    </citation>
    <scope>NUCLEOTIDE SEQUENCE</scope>
    <source>
        <strain evidence="4">6276</strain>
    </source>
</reference>
<feature type="coiled-coil region" evidence="1">
    <location>
        <begin position="215"/>
        <end position="256"/>
    </location>
</feature>
<accession>A0A9D1JMI1</accession>
<keyword evidence="1" id="KW-0175">Coiled coil</keyword>
<keyword evidence="2" id="KW-0472">Membrane</keyword>
<dbReference type="Pfam" id="PF02470">
    <property type="entry name" value="MlaD"/>
    <property type="match status" value="1"/>
</dbReference>
<sequence length="291" mass="32576">MKKLLVQIISFLALIVLICAILWLGIYLDKAAHYTRIKAEFTELEPFAANMPVFFKGFKIGKVTDIQPKDDYTATQMSITLFPGDLNFPKNIYARVKSYKDDFDYVEIELPELASETLLKDGDLIKGKSSVTFESLIQKQAESGSIDLIIETLGDVMVSINNAVQQADGLLSDARKTLKSNQNYITLTTKNLSEATGSLYKTTVKIDGSVNQQTLDNTMKNLEQTTKNMQQITRNIDCATRNLTDTMNQVNEISENINGITNGVNCTMKKRFGGFRLIFGKADQCCTKCRK</sequence>
<name>A0A9D1JMI1_9BACT</name>
<evidence type="ECO:0000313" key="4">
    <source>
        <dbReference type="EMBL" id="HIS35928.1"/>
    </source>
</evidence>
<dbReference type="Proteomes" id="UP000823928">
    <property type="component" value="Unassembled WGS sequence"/>
</dbReference>
<protein>
    <submittedName>
        <fullName evidence="4">MCE family protein</fullName>
    </submittedName>
</protein>
<keyword evidence="2" id="KW-1133">Transmembrane helix</keyword>
<organism evidence="4 5">
    <name type="scientific">Candidatus Scatousia excrementigallinarum</name>
    <dbReference type="NCBI Taxonomy" id="2840935"/>
    <lineage>
        <taxon>Bacteria</taxon>
        <taxon>Candidatus Scatousia</taxon>
    </lineage>
</organism>
<dbReference type="PANTHER" id="PTHR33371:SF4">
    <property type="entry name" value="INTERMEMBRANE PHOSPHOLIPID TRANSPORT SYSTEM BINDING PROTEIN MLAD"/>
    <property type="match status" value="1"/>
</dbReference>
<evidence type="ECO:0000259" key="3">
    <source>
        <dbReference type="Pfam" id="PF02470"/>
    </source>
</evidence>
<proteinExistence type="predicted"/>
<evidence type="ECO:0000313" key="5">
    <source>
        <dbReference type="Proteomes" id="UP000823928"/>
    </source>
</evidence>
<dbReference type="InterPro" id="IPR052336">
    <property type="entry name" value="MlaD_Phospholipid_Transporter"/>
</dbReference>
<feature type="transmembrane region" description="Helical" evidence="2">
    <location>
        <begin position="6"/>
        <end position="28"/>
    </location>
</feature>
<evidence type="ECO:0000256" key="1">
    <source>
        <dbReference type="SAM" id="Coils"/>
    </source>
</evidence>
<dbReference type="AlphaFoldDB" id="A0A9D1JMI1"/>
<dbReference type="EMBL" id="DVIU01000098">
    <property type="protein sequence ID" value="HIS35928.1"/>
    <property type="molecule type" value="Genomic_DNA"/>
</dbReference>
<comment type="caution">
    <text evidence="4">The sequence shown here is derived from an EMBL/GenBank/DDBJ whole genome shotgun (WGS) entry which is preliminary data.</text>
</comment>
<dbReference type="InterPro" id="IPR003399">
    <property type="entry name" value="Mce/MlaD"/>
</dbReference>
<reference evidence="4" key="2">
    <citation type="journal article" date="2021" name="PeerJ">
        <title>Extensive microbial diversity within the chicken gut microbiome revealed by metagenomics and culture.</title>
        <authorList>
            <person name="Gilroy R."/>
            <person name="Ravi A."/>
            <person name="Getino M."/>
            <person name="Pursley I."/>
            <person name="Horton D.L."/>
            <person name="Alikhan N.F."/>
            <person name="Baker D."/>
            <person name="Gharbi K."/>
            <person name="Hall N."/>
            <person name="Watson M."/>
            <person name="Adriaenssens E.M."/>
            <person name="Foster-Nyarko E."/>
            <person name="Jarju S."/>
            <person name="Secka A."/>
            <person name="Antonio M."/>
            <person name="Oren A."/>
            <person name="Chaudhuri R.R."/>
            <person name="La Ragione R."/>
            <person name="Hildebrand F."/>
            <person name="Pallen M.J."/>
        </authorList>
    </citation>
    <scope>NUCLEOTIDE SEQUENCE</scope>
    <source>
        <strain evidence="4">6276</strain>
    </source>
</reference>